<sequence>GLYFAKSCVFIDEAGFNLHTQRKFGRSLKGKSAKGVTFTILAAISQAGTIDISVKKPEVTSAKKRKADGREVKVNGKVGTKIEHYLSYLSNVMDVMDKNSTKGHYIVMDNAPIHKPKVIRRVIKERSY</sequence>
<proteinExistence type="predicted"/>
<dbReference type="Proteomes" id="UP000242414">
    <property type="component" value="Unassembled WGS sequence"/>
</dbReference>
<dbReference type="OrthoDB" id="2216069at2759"/>
<evidence type="ECO:0000313" key="2">
    <source>
        <dbReference type="EMBL" id="ORE04324.1"/>
    </source>
</evidence>
<feature type="non-terminal residue" evidence="2">
    <location>
        <position position="128"/>
    </location>
</feature>
<reference evidence="2" key="1">
    <citation type="journal article" date="2016" name="Proc. Natl. Acad. Sci. U.S.A.">
        <title>Lipid metabolic changes in an early divergent fungus govern the establishment of a mutualistic symbiosis with endobacteria.</title>
        <authorList>
            <person name="Lastovetsky O.A."/>
            <person name="Gaspar M.L."/>
            <person name="Mondo S.J."/>
            <person name="LaButti K.M."/>
            <person name="Sandor L."/>
            <person name="Grigoriev I.V."/>
            <person name="Henry S.A."/>
            <person name="Pawlowska T.E."/>
        </authorList>
    </citation>
    <scope>NUCLEOTIDE SEQUENCE [LARGE SCALE GENOMIC DNA]</scope>
    <source>
        <strain evidence="2">ATCC 52814</strain>
    </source>
</reference>
<protein>
    <recommendedName>
        <fullName evidence="1">Tc1-like transposase DDE domain-containing protein</fullName>
    </recommendedName>
</protein>
<dbReference type="GO" id="GO:0003676">
    <property type="term" value="F:nucleic acid binding"/>
    <property type="evidence" value="ECO:0007669"/>
    <property type="project" value="InterPro"/>
</dbReference>
<dbReference type="VEuPathDB" id="FungiDB:BCV72DRAFT_187432"/>
<dbReference type="InterPro" id="IPR036397">
    <property type="entry name" value="RNaseH_sf"/>
</dbReference>
<name>A0A1X0QX34_RHIZD</name>
<feature type="domain" description="Tc1-like transposase DDE" evidence="1">
    <location>
        <begin position="8"/>
        <end position="125"/>
    </location>
</feature>
<dbReference type="Gene3D" id="3.30.420.10">
    <property type="entry name" value="Ribonuclease H-like superfamily/Ribonuclease H"/>
    <property type="match status" value="1"/>
</dbReference>
<dbReference type="Pfam" id="PF13358">
    <property type="entry name" value="DDE_3"/>
    <property type="match status" value="1"/>
</dbReference>
<feature type="non-terminal residue" evidence="2">
    <location>
        <position position="1"/>
    </location>
</feature>
<organism evidence="2">
    <name type="scientific">Rhizopus microsporus var. microsporus</name>
    <dbReference type="NCBI Taxonomy" id="86635"/>
    <lineage>
        <taxon>Eukaryota</taxon>
        <taxon>Fungi</taxon>
        <taxon>Fungi incertae sedis</taxon>
        <taxon>Mucoromycota</taxon>
        <taxon>Mucoromycotina</taxon>
        <taxon>Mucoromycetes</taxon>
        <taxon>Mucorales</taxon>
        <taxon>Mucorineae</taxon>
        <taxon>Rhizopodaceae</taxon>
        <taxon>Rhizopus</taxon>
    </lineage>
</organism>
<gene>
    <name evidence="2" type="ORF">BCV72DRAFT_187432</name>
</gene>
<accession>A0A1X0QX34</accession>
<dbReference type="InterPro" id="IPR038717">
    <property type="entry name" value="Tc1-like_DDE_dom"/>
</dbReference>
<dbReference type="EMBL" id="KV921975">
    <property type="protein sequence ID" value="ORE04324.1"/>
    <property type="molecule type" value="Genomic_DNA"/>
</dbReference>
<evidence type="ECO:0000259" key="1">
    <source>
        <dbReference type="Pfam" id="PF13358"/>
    </source>
</evidence>
<dbReference type="AlphaFoldDB" id="A0A1X0QX34"/>